<feature type="transmembrane region" description="Helical" evidence="1">
    <location>
        <begin position="89"/>
        <end position="114"/>
    </location>
</feature>
<dbReference type="EMBL" id="CP030140">
    <property type="protein sequence ID" value="AWX69184.1"/>
    <property type="molecule type" value="Genomic_DNA"/>
</dbReference>
<organism evidence="2 3">
    <name type="scientific">[Mycoplasma] anseris</name>
    <dbReference type="NCBI Taxonomy" id="92400"/>
    <lineage>
        <taxon>Bacteria</taxon>
        <taxon>Bacillati</taxon>
        <taxon>Mycoplasmatota</taxon>
        <taxon>Mycoplasmoidales</taxon>
        <taxon>Metamycoplasmataceae</taxon>
        <taxon>Metamycoplasma</taxon>
    </lineage>
</organism>
<keyword evidence="1" id="KW-0812">Transmembrane</keyword>
<evidence type="ECO:0000313" key="3">
    <source>
        <dbReference type="Proteomes" id="UP000250218"/>
    </source>
</evidence>
<accession>A0A2Z4NCA8</accession>
<name>A0A2Z4NCA8_9BACT</name>
<dbReference type="AlphaFoldDB" id="A0A2Z4NCA8"/>
<reference evidence="3" key="1">
    <citation type="submission" date="2018-06" db="EMBL/GenBank/DDBJ databases">
        <title>Complete genome sequences of Mycoplasma anatis, M. anseris and M. cloacale type strains.</title>
        <authorList>
            <person name="Grozner D."/>
            <person name="Forro B."/>
            <person name="Sulyok K.M."/>
            <person name="Marton S."/>
            <person name="Kreizinger Z."/>
            <person name="Banyai K."/>
            <person name="Gyuranecz M."/>
        </authorList>
    </citation>
    <scope>NUCLEOTIDE SEQUENCE [LARGE SCALE GENOMIC DNA]</scope>
    <source>
        <strain evidence="3">ATCC 49234</strain>
    </source>
</reference>
<keyword evidence="1" id="KW-1133">Transmembrane helix</keyword>
<keyword evidence="1" id="KW-0472">Membrane</keyword>
<feature type="transmembrane region" description="Helical" evidence="1">
    <location>
        <begin position="120"/>
        <end position="146"/>
    </location>
</feature>
<dbReference type="KEGG" id="mane:DP065_00180"/>
<proteinExistence type="predicted"/>
<feature type="transmembrane region" description="Helical" evidence="1">
    <location>
        <begin position="7"/>
        <end position="28"/>
    </location>
</feature>
<evidence type="ECO:0000313" key="2">
    <source>
        <dbReference type="EMBL" id="AWX69184.1"/>
    </source>
</evidence>
<gene>
    <name evidence="2" type="ORF">DP065_00180</name>
</gene>
<dbReference type="Proteomes" id="UP000250218">
    <property type="component" value="Chromosome"/>
</dbReference>
<feature type="transmembrane region" description="Helical" evidence="1">
    <location>
        <begin position="62"/>
        <end position="82"/>
    </location>
</feature>
<dbReference type="RefSeq" id="WP_033179043.1">
    <property type="nucleotide sequence ID" value="NZ_CP030140.1"/>
</dbReference>
<sequence length="165" mass="19254">MKKIKLAFLIFAHISLITILFIVIPLYFTYFNKLGNSNTNHNQPFYYYKINAFYDLYFFRDFGSYLIASIADFIFSWISFAYKRISNKEIFIGTTIVFVISIISIVSAIILVGISTPHLVQSITLFVLFTIFFLGSIITINLFLYIKLKKQMQMSKNDQVINLNF</sequence>
<keyword evidence="3" id="KW-1185">Reference proteome</keyword>
<evidence type="ECO:0000256" key="1">
    <source>
        <dbReference type="SAM" id="Phobius"/>
    </source>
</evidence>
<protein>
    <submittedName>
        <fullName evidence="2">Uncharacterized protein</fullName>
    </submittedName>
</protein>